<evidence type="ECO:0000313" key="9">
    <source>
        <dbReference type="Proteomes" id="UP000053317"/>
    </source>
</evidence>
<evidence type="ECO:0000256" key="3">
    <source>
        <dbReference type="ARBA" id="ARBA00005254"/>
    </source>
</evidence>
<keyword evidence="5 8" id="KW-0413">Isomerase</keyword>
<dbReference type="AlphaFoldDB" id="A0A0G2DXX0"/>
<keyword evidence="4" id="KW-0576">Peroxisome</keyword>
<dbReference type="Proteomes" id="UP000053317">
    <property type="component" value="Unassembled WGS sequence"/>
</dbReference>
<evidence type="ECO:0000256" key="4">
    <source>
        <dbReference type="ARBA" id="ARBA00023140"/>
    </source>
</evidence>
<evidence type="ECO:0000256" key="6">
    <source>
        <dbReference type="SAM" id="Coils"/>
    </source>
</evidence>
<organism evidence="8 9">
    <name type="scientific">Phaeomoniella chlamydospora</name>
    <name type="common">Phaeoacremonium chlamydosporum</name>
    <dbReference type="NCBI Taxonomy" id="158046"/>
    <lineage>
        <taxon>Eukaryota</taxon>
        <taxon>Fungi</taxon>
        <taxon>Dikarya</taxon>
        <taxon>Ascomycota</taxon>
        <taxon>Pezizomycotina</taxon>
        <taxon>Eurotiomycetes</taxon>
        <taxon>Chaetothyriomycetidae</taxon>
        <taxon>Phaeomoniellales</taxon>
        <taxon>Phaeomoniellaceae</taxon>
        <taxon>Phaeomoniella</taxon>
    </lineage>
</organism>
<dbReference type="GO" id="GO:0005782">
    <property type="term" value="C:peroxisomal matrix"/>
    <property type="evidence" value="ECO:0007669"/>
    <property type="project" value="TreeGrafter"/>
</dbReference>
<dbReference type="InterPro" id="IPR029045">
    <property type="entry name" value="ClpP/crotonase-like_dom_sf"/>
</dbReference>
<reference evidence="8 9" key="1">
    <citation type="submission" date="2015-05" db="EMBL/GenBank/DDBJ databases">
        <title>Distinctive expansion of gene families associated with plant cell wall degradation and secondary metabolism in the genomes of grapevine trunk pathogens.</title>
        <authorList>
            <person name="Lawrence D.P."/>
            <person name="Travadon R."/>
            <person name="Rolshausen P.E."/>
            <person name="Baumgartner K."/>
        </authorList>
    </citation>
    <scope>NUCLEOTIDE SEQUENCE [LARGE SCALE GENOMIC DNA]</scope>
    <source>
        <strain evidence="8">UCRPC4</strain>
    </source>
</reference>
<comment type="subcellular location">
    <subcellularLocation>
        <location evidence="1">Peroxisome</location>
    </subcellularLocation>
</comment>
<protein>
    <submittedName>
        <fullName evidence="8">Putative peroxisomalenoylisomerase</fullName>
    </submittedName>
</protein>
<evidence type="ECO:0000259" key="7">
    <source>
        <dbReference type="Pfam" id="PF16113"/>
    </source>
</evidence>
<gene>
    <name evidence="8" type="ORF">UCRPC4_g06178</name>
</gene>
<sequence length="284" mass="31030">MPASLSAEETISLRLQPPLAFITLSNPSKLNALDSHCYYRLACLMQDVADNPAISVTILTGTGRFFSAGADVSSSIFSEYRPSFADPSIPASDRHAFRREVFRSFIANNLDITRAFYMHPKILIGALNGPAVGLSAALLGFCDFIYATPHTFLLTPFSSLGLVAEGGASIGFVNRMGIALANEALIMSRKITMDKLLSSGFVTKEFPADDKFLSNVVDEVKDKLGEHLNQESILKIKALIRERERAEMEAQGVKEVIAGLDRFAKGVPQEEMLKISSGEKKHKL</sequence>
<dbReference type="GO" id="GO:0006635">
    <property type="term" value="P:fatty acid beta-oxidation"/>
    <property type="evidence" value="ECO:0007669"/>
    <property type="project" value="TreeGrafter"/>
</dbReference>
<dbReference type="EMBL" id="LCWF01000177">
    <property type="protein sequence ID" value="KKY15742.1"/>
    <property type="molecule type" value="Genomic_DNA"/>
</dbReference>
<dbReference type="Gene3D" id="3.90.226.10">
    <property type="entry name" value="2-enoyl-CoA Hydratase, Chain A, domain 1"/>
    <property type="match status" value="1"/>
</dbReference>
<name>A0A0G2DXX0_PHACM</name>
<dbReference type="GO" id="GO:0016853">
    <property type="term" value="F:isomerase activity"/>
    <property type="evidence" value="ECO:0007669"/>
    <property type="project" value="UniProtKB-KW"/>
</dbReference>
<proteinExistence type="inferred from homology"/>
<reference evidence="8 9" key="2">
    <citation type="submission" date="2015-05" db="EMBL/GenBank/DDBJ databases">
        <authorList>
            <person name="Morales-Cruz A."/>
            <person name="Amrine K.C."/>
            <person name="Cantu D."/>
        </authorList>
    </citation>
    <scope>NUCLEOTIDE SEQUENCE [LARGE SCALE GENOMIC DNA]</scope>
    <source>
        <strain evidence="8">UCRPC4</strain>
    </source>
</reference>
<dbReference type="OrthoDB" id="448450at2759"/>
<comment type="pathway">
    <text evidence="2">Lipid metabolism; fatty acid beta-oxidation.</text>
</comment>
<dbReference type="FunFam" id="3.90.226.10:FF:000048">
    <property type="entry name" value="3,2-trans-enoyl-CoA isomerase"/>
    <property type="match status" value="1"/>
</dbReference>
<keyword evidence="9" id="KW-1185">Reference proteome</keyword>
<evidence type="ECO:0000256" key="5">
    <source>
        <dbReference type="ARBA" id="ARBA00023235"/>
    </source>
</evidence>
<comment type="caution">
    <text evidence="8">The sequence shown here is derived from an EMBL/GenBank/DDBJ whole genome shotgun (WGS) entry which is preliminary data.</text>
</comment>
<evidence type="ECO:0000256" key="1">
    <source>
        <dbReference type="ARBA" id="ARBA00004275"/>
    </source>
</evidence>
<evidence type="ECO:0000313" key="8">
    <source>
        <dbReference type="EMBL" id="KKY15742.1"/>
    </source>
</evidence>
<accession>A0A0G2DXX0</accession>
<feature type="coiled-coil region" evidence="6">
    <location>
        <begin position="229"/>
        <end position="256"/>
    </location>
</feature>
<feature type="domain" description="Enoyl-CoA hydratase/isomerase" evidence="7">
    <location>
        <begin position="20"/>
        <end position="243"/>
    </location>
</feature>
<dbReference type="PANTHER" id="PTHR43684:SF1">
    <property type="entry name" value="ENOYL-COA DELTA ISOMERASE 2"/>
    <property type="match status" value="1"/>
</dbReference>
<dbReference type="InterPro" id="IPR045004">
    <property type="entry name" value="ECH_dom"/>
</dbReference>
<evidence type="ECO:0000256" key="2">
    <source>
        <dbReference type="ARBA" id="ARBA00005005"/>
    </source>
</evidence>
<dbReference type="PANTHER" id="PTHR43684">
    <property type="match status" value="1"/>
</dbReference>
<comment type="similarity">
    <text evidence="3">Belongs to the enoyl-CoA hydratase/isomerase family.</text>
</comment>
<keyword evidence="6" id="KW-0175">Coiled coil</keyword>
<dbReference type="CDD" id="cd06558">
    <property type="entry name" value="crotonase-like"/>
    <property type="match status" value="1"/>
</dbReference>
<dbReference type="SUPFAM" id="SSF52096">
    <property type="entry name" value="ClpP/crotonase"/>
    <property type="match status" value="1"/>
</dbReference>
<dbReference type="Pfam" id="PF16113">
    <property type="entry name" value="ECH_2"/>
    <property type="match status" value="1"/>
</dbReference>
<dbReference type="InterPro" id="IPR051053">
    <property type="entry name" value="ECH/Chromodomain_protein"/>
</dbReference>